<keyword evidence="2" id="KW-1185">Reference proteome</keyword>
<protein>
    <submittedName>
        <fullName evidence="1">Uncharacterized protein</fullName>
    </submittedName>
</protein>
<proteinExistence type="predicted"/>
<evidence type="ECO:0000313" key="2">
    <source>
        <dbReference type="Proteomes" id="UP001239111"/>
    </source>
</evidence>
<evidence type="ECO:0000313" key="1">
    <source>
        <dbReference type="EMBL" id="KAJ8668612.1"/>
    </source>
</evidence>
<comment type="caution">
    <text evidence="1">The sequence shown here is derived from an EMBL/GenBank/DDBJ whole genome shotgun (WGS) entry which is preliminary data.</text>
</comment>
<reference evidence="1" key="1">
    <citation type="submission" date="2023-04" db="EMBL/GenBank/DDBJ databases">
        <title>A chromosome-level genome assembly of the parasitoid wasp Eretmocerus hayati.</title>
        <authorList>
            <person name="Zhong Y."/>
            <person name="Liu S."/>
            <person name="Liu Y."/>
        </authorList>
    </citation>
    <scope>NUCLEOTIDE SEQUENCE</scope>
    <source>
        <strain evidence="1">ZJU_SS_LIU_2023</strain>
    </source>
</reference>
<dbReference type="Proteomes" id="UP001239111">
    <property type="component" value="Chromosome 4"/>
</dbReference>
<dbReference type="EMBL" id="CM056744">
    <property type="protein sequence ID" value="KAJ8668612.1"/>
    <property type="molecule type" value="Genomic_DNA"/>
</dbReference>
<name>A0ACC2NBS2_9HYME</name>
<sequence>MDDRKPTIVDNIVIGKRGKVKTDGISKILLDSLSKTPNFIGQINADTGEKISFGELKDRSIRCALWLRKQGIGKDDVICISTPNQTNDCIPILASFYVGAIISPWFYKLPSDTIRRYCKLTKPKVIFTSNQSIEQLVQIAKETGINCKFVTYEKYKDYPSLNDIMSDQNDDEVKNFEHTEPEDQSKQVGMIFFSSGTTGVPKGTILPYHCLTNHRMEAVGITEGMNVLWYSAMSWITGVLLVIHCIEQKATRIINSTFDPTTAYRVIKEYEVNLIFISPTFLVRMFDNDHIDLPSLQYIFCGGAKSSAAALERVRKKLPNVLVSNCYGMTEAGGAIAGQTRACRKSDSIGYICYNTKLKVLDPRNGKILGPNQEGEFCFKMDHIMSGYLDSPEETMSVLDSEGWIHSGDLGYYDETGELSLTDRMKEVIFYQNQRIPPSQIQKILTEHPAVASVVIVPVPHEIDLERPFAFVKKTPGAQVTAEELVDLPAEYDENYRLSGGLVFIEDFPLNSSQKVDMQELKRLAKIYALKA</sequence>
<accession>A0ACC2NBS2</accession>
<gene>
    <name evidence="1" type="ORF">QAD02_010275</name>
</gene>
<organism evidence="1 2">
    <name type="scientific">Eretmocerus hayati</name>
    <dbReference type="NCBI Taxonomy" id="131215"/>
    <lineage>
        <taxon>Eukaryota</taxon>
        <taxon>Metazoa</taxon>
        <taxon>Ecdysozoa</taxon>
        <taxon>Arthropoda</taxon>
        <taxon>Hexapoda</taxon>
        <taxon>Insecta</taxon>
        <taxon>Pterygota</taxon>
        <taxon>Neoptera</taxon>
        <taxon>Endopterygota</taxon>
        <taxon>Hymenoptera</taxon>
        <taxon>Apocrita</taxon>
        <taxon>Proctotrupomorpha</taxon>
        <taxon>Chalcidoidea</taxon>
        <taxon>Aphelinidae</taxon>
        <taxon>Aphelininae</taxon>
        <taxon>Eretmocerus</taxon>
    </lineage>
</organism>